<gene>
    <name evidence="1" type="ORF">DSO57_1019688</name>
</gene>
<comment type="caution">
    <text evidence="1">The sequence shown here is derived from an EMBL/GenBank/DDBJ whole genome shotgun (WGS) entry which is preliminary data.</text>
</comment>
<name>A0ACC2RV44_9FUNG</name>
<evidence type="ECO:0000313" key="2">
    <source>
        <dbReference type="Proteomes" id="UP001165960"/>
    </source>
</evidence>
<sequence>MATTSDQLKLYHTALKNIGSQADQIKDKISGGLEKVKNGKLQTDLGISLLDVKYLEAKLKYQIDKLVRASNIGATKESTALLEKDPLQFKPNPENLVNDDSVENEDEDEDEDKVYRAPRIAPMPFDDRPLSSKKERDEMRQKEKAARSRLMKDLVNDFDDRPEEHRVIGSFHETEDSELADRKRYEEENFVRLQPSKKAERKVREMQKGLLQNELLTLDDFRGVSSINDMDDRSGNTGILDRALGRTRNNEHADEQQTKQMKRAMKSTDHLFSNVITEAGQSKSGSLFKKAKSNFKNKQRKHK</sequence>
<proteinExistence type="predicted"/>
<evidence type="ECO:0000313" key="1">
    <source>
        <dbReference type="EMBL" id="KAJ9053909.1"/>
    </source>
</evidence>
<organism evidence="1 2">
    <name type="scientific">Entomophthora muscae</name>
    <dbReference type="NCBI Taxonomy" id="34485"/>
    <lineage>
        <taxon>Eukaryota</taxon>
        <taxon>Fungi</taxon>
        <taxon>Fungi incertae sedis</taxon>
        <taxon>Zoopagomycota</taxon>
        <taxon>Entomophthoromycotina</taxon>
        <taxon>Entomophthoromycetes</taxon>
        <taxon>Entomophthorales</taxon>
        <taxon>Entomophthoraceae</taxon>
        <taxon>Entomophthora</taxon>
    </lineage>
</organism>
<dbReference type="EMBL" id="QTSX02006479">
    <property type="protein sequence ID" value="KAJ9053909.1"/>
    <property type="molecule type" value="Genomic_DNA"/>
</dbReference>
<accession>A0ACC2RV44</accession>
<dbReference type="Proteomes" id="UP001165960">
    <property type="component" value="Unassembled WGS sequence"/>
</dbReference>
<keyword evidence="2" id="KW-1185">Reference proteome</keyword>
<reference evidence="1" key="1">
    <citation type="submission" date="2022-04" db="EMBL/GenBank/DDBJ databases">
        <title>Genome of the entomopathogenic fungus Entomophthora muscae.</title>
        <authorList>
            <person name="Elya C."/>
            <person name="Lovett B.R."/>
            <person name="Lee E."/>
            <person name="Macias A.M."/>
            <person name="Hajek A.E."/>
            <person name="De Bivort B.L."/>
            <person name="Kasson M.T."/>
            <person name="De Fine Licht H.H."/>
            <person name="Stajich J.E."/>
        </authorList>
    </citation>
    <scope>NUCLEOTIDE SEQUENCE</scope>
    <source>
        <strain evidence="1">Berkeley</strain>
    </source>
</reference>
<protein>
    <submittedName>
        <fullName evidence="1">Uncharacterized protein</fullName>
    </submittedName>
</protein>